<organism evidence="3 4">
    <name type="scientific">Candida boidinii</name>
    <name type="common">Yeast</name>
    <dbReference type="NCBI Taxonomy" id="5477"/>
    <lineage>
        <taxon>Eukaryota</taxon>
        <taxon>Fungi</taxon>
        <taxon>Dikarya</taxon>
        <taxon>Ascomycota</taxon>
        <taxon>Saccharomycotina</taxon>
        <taxon>Pichiomycetes</taxon>
        <taxon>Pichiales</taxon>
        <taxon>Pichiaceae</taxon>
        <taxon>Ogataea</taxon>
        <taxon>Ogataea/Candida clade</taxon>
    </lineage>
</organism>
<dbReference type="Pfam" id="PF25603">
    <property type="entry name" value="SPT23_MGA2_DBD"/>
    <property type="match status" value="1"/>
</dbReference>
<proteinExistence type="predicted"/>
<feature type="compositionally biased region" description="Low complexity" evidence="1">
    <location>
        <begin position="196"/>
        <end position="211"/>
    </location>
</feature>
<dbReference type="AlphaFoldDB" id="A0A9W6T6S7"/>
<comment type="caution">
    <text evidence="3">The sequence shown here is derived from an EMBL/GenBank/DDBJ whole genome shotgun (WGS) entry which is preliminary data.</text>
</comment>
<feature type="domain" description="SPT23/MGA2-like DNA-binding" evidence="2">
    <location>
        <begin position="282"/>
        <end position="352"/>
    </location>
</feature>
<reference evidence="3" key="1">
    <citation type="submission" date="2023-04" db="EMBL/GenBank/DDBJ databases">
        <title>Candida boidinii NBRC 10035.</title>
        <authorList>
            <person name="Ichikawa N."/>
            <person name="Sato H."/>
            <person name="Tonouchi N."/>
        </authorList>
    </citation>
    <scope>NUCLEOTIDE SEQUENCE</scope>
    <source>
        <strain evidence="3">NBRC 10035</strain>
    </source>
</reference>
<dbReference type="Proteomes" id="UP001165120">
    <property type="component" value="Unassembled WGS sequence"/>
</dbReference>
<feature type="region of interest" description="Disordered" evidence="1">
    <location>
        <begin position="37"/>
        <end position="60"/>
    </location>
</feature>
<feature type="compositionally biased region" description="Acidic residues" evidence="1">
    <location>
        <begin position="212"/>
        <end position="224"/>
    </location>
</feature>
<accession>A0A9W6T6S7</accession>
<name>A0A9W6T6S7_CANBO</name>
<dbReference type="EMBL" id="BSXN01003456">
    <property type="protein sequence ID" value="GME79296.1"/>
    <property type="molecule type" value="Genomic_DNA"/>
</dbReference>
<keyword evidence="4" id="KW-1185">Reference proteome</keyword>
<gene>
    <name evidence="3" type="ORF">Cboi02_000607900</name>
</gene>
<evidence type="ECO:0000259" key="2">
    <source>
        <dbReference type="Pfam" id="PF25603"/>
    </source>
</evidence>
<evidence type="ECO:0000256" key="1">
    <source>
        <dbReference type="SAM" id="MobiDB-lite"/>
    </source>
</evidence>
<feature type="region of interest" description="Disordered" evidence="1">
    <location>
        <begin position="188"/>
        <end position="240"/>
    </location>
</feature>
<evidence type="ECO:0000313" key="4">
    <source>
        <dbReference type="Proteomes" id="UP001165120"/>
    </source>
</evidence>
<evidence type="ECO:0000313" key="3">
    <source>
        <dbReference type="EMBL" id="GME79296.1"/>
    </source>
</evidence>
<sequence>MSRNSSNGLNLSVNDIIPGVSDDLFNEFLDMRLYDKNGQPIQQPGFQQQQQQQHTQQQQNLQLQKQLQHAQLQLSQSNNLQKLNNLKFETREFIYDDFLDQEMDTIENGLNDNMFNQNSIQPTTNSQSPNDNFEKLIKFEENVSKELPNISLNLNTNPDINLQDHHHHESEEFKNYDDSRKELMKLRFGNPKKNSIDSNNNTKNSNNNNMDLDNDDSDDDDEDTTNSVTNGGGASSSATTTIRFDSVQKLNKNFEFNEDNNPLNNSSIIPSEYLNDDISTLPYSLKINELPQCSRVETQIKIQLSISPPPPQFLLHIPKDTISKPKLSLNGPIPESIKTHLLYLDSFVVPSKVVISVKGV</sequence>
<protein>
    <submittedName>
        <fullName evidence="3">Unnamed protein product</fullName>
    </submittedName>
</protein>
<dbReference type="InterPro" id="IPR057962">
    <property type="entry name" value="SPT23_MGA2_DBD"/>
</dbReference>